<sequence length="285" mass="31453">MGLVDYSDDESPSSSPLNNATTKTKIQGVESEQNTFIDKNSSDSNTSTAQPSQLILKASTEGLKPPQNSIQLEPQISTPPRFQTKTAERNESPVSEALTEPKAQPKLTFEEIRAKRLQLLMPEAWPGCPSWELPPEPETEVNPELQAKVAGLQAILERGIQFNQRLQANQSFRNPHIYDKLVEFLDLDEFGTNFPKSWYDPSAFPSAIRGSRLTEAQKAAAKSKAAAQATNPRSNITFVSAQAPSEIASSAIKRVMSSIENSAPLTKYPESRRRKTKWDLPPSAS</sequence>
<gene>
    <name evidence="1" type="primary">SAP30BP_1</name>
    <name evidence="1" type="ORF">DSO57_1023143</name>
</gene>
<dbReference type="Proteomes" id="UP001165960">
    <property type="component" value="Unassembled WGS sequence"/>
</dbReference>
<name>A0ACC2RHP8_9FUNG</name>
<organism evidence="1 2">
    <name type="scientific">Entomophthora muscae</name>
    <dbReference type="NCBI Taxonomy" id="34485"/>
    <lineage>
        <taxon>Eukaryota</taxon>
        <taxon>Fungi</taxon>
        <taxon>Fungi incertae sedis</taxon>
        <taxon>Zoopagomycota</taxon>
        <taxon>Entomophthoromycotina</taxon>
        <taxon>Entomophthoromycetes</taxon>
        <taxon>Entomophthorales</taxon>
        <taxon>Entomophthoraceae</taxon>
        <taxon>Entomophthora</taxon>
    </lineage>
</organism>
<evidence type="ECO:0000313" key="2">
    <source>
        <dbReference type="Proteomes" id="UP001165960"/>
    </source>
</evidence>
<protein>
    <submittedName>
        <fullName evidence="1">SAP30-binding protein</fullName>
    </submittedName>
</protein>
<accession>A0ACC2RHP8</accession>
<evidence type="ECO:0000313" key="1">
    <source>
        <dbReference type="EMBL" id="KAJ9049569.1"/>
    </source>
</evidence>
<dbReference type="EMBL" id="QTSX02007219">
    <property type="protein sequence ID" value="KAJ9049569.1"/>
    <property type="molecule type" value="Genomic_DNA"/>
</dbReference>
<reference evidence="1" key="1">
    <citation type="submission" date="2022-04" db="EMBL/GenBank/DDBJ databases">
        <title>Genome of the entomopathogenic fungus Entomophthora muscae.</title>
        <authorList>
            <person name="Elya C."/>
            <person name="Lovett B.R."/>
            <person name="Lee E."/>
            <person name="Macias A.M."/>
            <person name="Hajek A.E."/>
            <person name="De Bivort B.L."/>
            <person name="Kasson M.T."/>
            <person name="De Fine Licht H.H."/>
            <person name="Stajich J.E."/>
        </authorList>
    </citation>
    <scope>NUCLEOTIDE SEQUENCE</scope>
    <source>
        <strain evidence="1">Berkeley</strain>
    </source>
</reference>
<comment type="caution">
    <text evidence="1">The sequence shown here is derived from an EMBL/GenBank/DDBJ whole genome shotgun (WGS) entry which is preliminary data.</text>
</comment>
<keyword evidence="2" id="KW-1185">Reference proteome</keyword>
<proteinExistence type="predicted"/>